<name>A0A4R1H7Q5_9GAMM</name>
<evidence type="ECO:0000313" key="1">
    <source>
        <dbReference type="EMBL" id="TCK16413.1"/>
    </source>
</evidence>
<dbReference type="AlphaFoldDB" id="A0A4R1H7Q5"/>
<keyword evidence="2" id="KW-1185">Reference proteome</keyword>
<sequence>MSTHPALNLAATPLFGAVISSAWLRVNEIAEPYRYYLVADMLKAKTDALFRSADAELCLRSRDYVAWPLLACRLGLGQCRSGRAVTGA</sequence>
<dbReference type="EMBL" id="SMFU01000002">
    <property type="protein sequence ID" value="TCK16413.1"/>
    <property type="molecule type" value="Genomic_DNA"/>
</dbReference>
<organism evidence="1 2">
    <name type="scientific">Marinobacterium mangrovicola</name>
    <dbReference type="NCBI Taxonomy" id="1476959"/>
    <lineage>
        <taxon>Bacteria</taxon>
        <taxon>Pseudomonadati</taxon>
        <taxon>Pseudomonadota</taxon>
        <taxon>Gammaproteobacteria</taxon>
        <taxon>Oceanospirillales</taxon>
        <taxon>Oceanospirillaceae</taxon>
        <taxon>Marinobacterium</taxon>
    </lineage>
</organism>
<proteinExistence type="predicted"/>
<reference evidence="1 2" key="1">
    <citation type="submission" date="2019-03" db="EMBL/GenBank/DDBJ databases">
        <title>Genomic Encyclopedia of Archaeal and Bacterial Type Strains, Phase II (KMG-II): from individual species to whole genera.</title>
        <authorList>
            <person name="Goeker M."/>
        </authorList>
    </citation>
    <scope>NUCLEOTIDE SEQUENCE [LARGE SCALE GENOMIC DNA]</scope>
    <source>
        <strain evidence="1 2">DSM 27697</strain>
    </source>
</reference>
<protein>
    <submittedName>
        <fullName evidence="1">Uncharacterized protein</fullName>
    </submittedName>
</protein>
<dbReference type="Proteomes" id="UP000294546">
    <property type="component" value="Unassembled WGS sequence"/>
</dbReference>
<evidence type="ECO:0000313" key="2">
    <source>
        <dbReference type="Proteomes" id="UP000294546"/>
    </source>
</evidence>
<comment type="caution">
    <text evidence="1">The sequence shown here is derived from an EMBL/GenBank/DDBJ whole genome shotgun (WGS) entry which is preliminary data.</text>
</comment>
<dbReference type="RefSeq" id="WP_165900204.1">
    <property type="nucleotide sequence ID" value="NZ_SMFU01000002.1"/>
</dbReference>
<accession>A0A4R1H7Q5</accession>
<gene>
    <name evidence="1" type="ORF">CLV83_0121</name>
</gene>